<reference evidence="1 2" key="1">
    <citation type="submission" date="2018-10" db="EMBL/GenBank/DDBJ databases">
        <title>Isolation from soil.</title>
        <authorList>
            <person name="Hu J."/>
        </authorList>
    </citation>
    <scope>NUCLEOTIDE SEQUENCE [LARGE SCALE GENOMIC DNA]</scope>
    <source>
        <strain evidence="1 2">NEAU-Ht49</strain>
    </source>
</reference>
<keyword evidence="2" id="KW-1185">Reference proteome</keyword>
<evidence type="ECO:0000313" key="1">
    <source>
        <dbReference type="EMBL" id="RMI42445.1"/>
    </source>
</evidence>
<organism evidence="1 2">
    <name type="scientific">Actinomadura harenae</name>
    <dbReference type="NCBI Taxonomy" id="2483351"/>
    <lineage>
        <taxon>Bacteria</taxon>
        <taxon>Bacillati</taxon>
        <taxon>Actinomycetota</taxon>
        <taxon>Actinomycetes</taxon>
        <taxon>Streptosporangiales</taxon>
        <taxon>Thermomonosporaceae</taxon>
        <taxon>Actinomadura</taxon>
    </lineage>
</organism>
<sequence length="105" mass="11504">MRLGDEDTLAVEVGEWAGPELRRVDLWAAGQWLTCDDNLVYVKQFRRAVAGTADWVRSGRAEPSPFPETSAAATQSVKVVSAVRWAGDRPFAVTVWPSRAAECSP</sequence>
<evidence type="ECO:0000313" key="2">
    <source>
        <dbReference type="Proteomes" id="UP000282674"/>
    </source>
</evidence>
<dbReference type="Proteomes" id="UP000282674">
    <property type="component" value="Unassembled WGS sequence"/>
</dbReference>
<dbReference type="EMBL" id="RFFG01000033">
    <property type="protein sequence ID" value="RMI42445.1"/>
    <property type="molecule type" value="Genomic_DNA"/>
</dbReference>
<name>A0A3M2M1W8_9ACTN</name>
<comment type="caution">
    <text evidence="1">The sequence shown here is derived from an EMBL/GenBank/DDBJ whole genome shotgun (WGS) entry which is preliminary data.</text>
</comment>
<accession>A0A3M2M1W8</accession>
<protein>
    <submittedName>
        <fullName evidence="1">Uncharacterized protein</fullName>
    </submittedName>
</protein>
<proteinExistence type="predicted"/>
<dbReference type="AlphaFoldDB" id="A0A3M2M1W8"/>
<gene>
    <name evidence="1" type="ORF">EBO15_19640</name>
</gene>